<feature type="non-terminal residue" evidence="1">
    <location>
        <position position="39"/>
    </location>
</feature>
<evidence type="ECO:0000313" key="1">
    <source>
        <dbReference type="EMBL" id="SVB29193.1"/>
    </source>
</evidence>
<proteinExistence type="predicted"/>
<gene>
    <name evidence="1" type="ORF">METZ01_LOCUS182047</name>
</gene>
<protein>
    <submittedName>
        <fullName evidence="1">Uncharacterized protein</fullName>
    </submittedName>
</protein>
<organism evidence="1">
    <name type="scientific">marine metagenome</name>
    <dbReference type="NCBI Taxonomy" id="408172"/>
    <lineage>
        <taxon>unclassified sequences</taxon>
        <taxon>metagenomes</taxon>
        <taxon>ecological metagenomes</taxon>
    </lineage>
</organism>
<dbReference type="AlphaFoldDB" id="A0A382CV59"/>
<reference evidence="1" key="1">
    <citation type="submission" date="2018-05" db="EMBL/GenBank/DDBJ databases">
        <authorList>
            <person name="Lanie J.A."/>
            <person name="Ng W.-L."/>
            <person name="Kazmierczak K.M."/>
            <person name="Andrzejewski T.M."/>
            <person name="Davidsen T.M."/>
            <person name="Wayne K.J."/>
            <person name="Tettelin H."/>
            <person name="Glass J.I."/>
            <person name="Rusch D."/>
            <person name="Podicherti R."/>
            <person name="Tsui H.-C.T."/>
            <person name="Winkler M.E."/>
        </authorList>
    </citation>
    <scope>NUCLEOTIDE SEQUENCE</scope>
</reference>
<name>A0A382CV59_9ZZZZ</name>
<accession>A0A382CV59</accession>
<sequence>MPNNQTEFPSKINKQVCNVTNIYQDLWPKNEGRSKSLSH</sequence>
<dbReference type="EMBL" id="UINC01035961">
    <property type="protein sequence ID" value="SVB29193.1"/>
    <property type="molecule type" value="Genomic_DNA"/>
</dbReference>